<dbReference type="AlphaFoldDB" id="A0A6I3KHH9"/>
<reference evidence="1 2" key="1">
    <citation type="submission" date="2019-11" db="EMBL/GenBank/DDBJ databases">
        <title>Identification of a novel strain.</title>
        <authorList>
            <person name="Xu Q."/>
            <person name="Wang G."/>
        </authorList>
    </citation>
    <scope>NUCLEOTIDE SEQUENCE [LARGE SCALE GENOMIC DNA]</scope>
    <source>
        <strain evidence="2">xq</strain>
    </source>
</reference>
<accession>A0A6I3KHH9</accession>
<comment type="caution">
    <text evidence="1">The sequence shown here is derived from an EMBL/GenBank/DDBJ whole genome shotgun (WGS) entry which is preliminary data.</text>
</comment>
<gene>
    <name evidence="1" type="ORF">GIW81_04515</name>
</gene>
<proteinExistence type="predicted"/>
<dbReference type="RefSeq" id="WP_154738124.1">
    <property type="nucleotide sequence ID" value="NZ_WMBQ01000001.1"/>
</dbReference>
<organism evidence="1 2">
    <name type="scientific">Hyphomicrobium album</name>
    <dbReference type="NCBI Taxonomy" id="2665159"/>
    <lineage>
        <taxon>Bacteria</taxon>
        <taxon>Pseudomonadati</taxon>
        <taxon>Pseudomonadota</taxon>
        <taxon>Alphaproteobacteria</taxon>
        <taxon>Hyphomicrobiales</taxon>
        <taxon>Hyphomicrobiaceae</taxon>
        <taxon>Hyphomicrobium</taxon>
    </lineage>
</organism>
<evidence type="ECO:0000313" key="1">
    <source>
        <dbReference type="EMBL" id="MTD93596.1"/>
    </source>
</evidence>
<name>A0A6I3KHH9_9HYPH</name>
<protein>
    <submittedName>
        <fullName evidence="1">Uncharacterized protein</fullName>
    </submittedName>
</protein>
<dbReference type="EMBL" id="WMBQ01000001">
    <property type="protein sequence ID" value="MTD93596.1"/>
    <property type="molecule type" value="Genomic_DNA"/>
</dbReference>
<sequence length="206" mass="22867">MTKHILSLRYDGLDAASHHGIGTAGSKQVIGGAQILLGAHAHYFTGGKVPERVDDRGEGFKILDVGRRQGSIIFDIALLITAKAIWDVDETHYGFDRFLAESYAAHRAAKLFKEPPYERRQAAPAGNSPLPDLDYAREYERRRLLQRTQQAVSFISAPLGITASVVEVSIDGRRVDTMHARQPGTTDIHEWLQAFRQGKVGSSRFQ</sequence>
<dbReference type="Proteomes" id="UP000440694">
    <property type="component" value="Unassembled WGS sequence"/>
</dbReference>
<evidence type="ECO:0000313" key="2">
    <source>
        <dbReference type="Proteomes" id="UP000440694"/>
    </source>
</evidence>
<keyword evidence="2" id="KW-1185">Reference proteome</keyword>